<organism evidence="1 2">
    <name type="scientific">Pomacea canaliculata</name>
    <name type="common">Golden apple snail</name>
    <dbReference type="NCBI Taxonomy" id="400727"/>
    <lineage>
        <taxon>Eukaryota</taxon>
        <taxon>Metazoa</taxon>
        <taxon>Spiralia</taxon>
        <taxon>Lophotrochozoa</taxon>
        <taxon>Mollusca</taxon>
        <taxon>Gastropoda</taxon>
        <taxon>Caenogastropoda</taxon>
        <taxon>Architaenioglossa</taxon>
        <taxon>Ampullarioidea</taxon>
        <taxon>Ampullariidae</taxon>
        <taxon>Pomacea</taxon>
    </lineage>
</organism>
<accession>A0A2T7P672</accession>
<comment type="caution">
    <text evidence="1">The sequence shown here is derived from an EMBL/GenBank/DDBJ whole genome shotgun (WGS) entry which is preliminary data.</text>
</comment>
<keyword evidence="2" id="KW-1185">Reference proteome</keyword>
<sequence length="234" mass="26314">MFVWRESHATSCTATCVCRLLHPRLLHVLRAVQYKRRVEKGVNKRDVKELSIPRYQGILPSQRSLCYLPVLLGACATALTRHPLPLPVIHCPYPSSTALTRHPLPLPVIHCPYPSSTALVHHPCPLPQTMTQMHAGQTSPVRRESLPLLINCLLQVVTPLVNYQLQCQKAVPVHQYPSVPAEKNAPRMPVRRVPCARLLPACQQLQKYPLGTALKKERKESVEGENRTRIPINA</sequence>
<protein>
    <submittedName>
        <fullName evidence="1">Uncharacterized protein</fullName>
    </submittedName>
</protein>
<dbReference type="Proteomes" id="UP000245119">
    <property type="component" value="Linkage Group LG6"/>
</dbReference>
<evidence type="ECO:0000313" key="1">
    <source>
        <dbReference type="EMBL" id="PVD28893.1"/>
    </source>
</evidence>
<evidence type="ECO:0000313" key="2">
    <source>
        <dbReference type="Proteomes" id="UP000245119"/>
    </source>
</evidence>
<dbReference type="EMBL" id="PZQS01000006">
    <property type="protein sequence ID" value="PVD28893.1"/>
    <property type="molecule type" value="Genomic_DNA"/>
</dbReference>
<dbReference type="AlphaFoldDB" id="A0A2T7P672"/>
<gene>
    <name evidence="1" type="ORF">C0Q70_11488</name>
</gene>
<name>A0A2T7P672_POMCA</name>
<proteinExistence type="predicted"/>
<reference evidence="1 2" key="1">
    <citation type="submission" date="2018-04" db="EMBL/GenBank/DDBJ databases">
        <title>The genome of golden apple snail Pomacea canaliculata provides insight into stress tolerance and invasive adaptation.</title>
        <authorList>
            <person name="Liu C."/>
            <person name="Liu B."/>
            <person name="Ren Y."/>
            <person name="Zhang Y."/>
            <person name="Wang H."/>
            <person name="Li S."/>
            <person name="Jiang F."/>
            <person name="Yin L."/>
            <person name="Zhang G."/>
            <person name="Qian W."/>
            <person name="Fan W."/>
        </authorList>
    </citation>
    <scope>NUCLEOTIDE SEQUENCE [LARGE SCALE GENOMIC DNA]</scope>
    <source>
        <strain evidence="1">SZHN2017</strain>
        <tissue evidence="1">Muscle</tissue>
    </source>
</reference>